<dbReference type="Pfam" id="PF13399">
    <property type="entry name" value="LytR_C"/>
    <property type="match status" value="1"/>
</dbReference>
<protein>
    <recommendedName>
        <fullName evidence="2">LytR/CpsA/Psr regulator C-terminal domain-containing protein</fullName>
    </recommendedName>
</protein>
<dbReference type="InterPro" id="IPR027381">
    <property type="entry name" value="LytR/CpsA/Psr_C"/>
</dbReference>
<dbReference type="AlphaFoldDB" id="A0A0S7YHT7"/>
<organism evidence="3 4">
    <name type="scientific">candidate division TA06 bacterium DG_78</name>
    <dbReference type="NCBI Taxonomy" id="1703772"/>
    <lineage>
        <taxon>Bacteria</taxon>
        <taxon>Bacteria division TA06</taxon>
    </lineage>
</organism>
<comment type="caution">
    <text evidence="3">The sequence shown here is derived from an EMBL/GenBank/DDBJ whole genome shotgun (WGS) entry which is preliminary data.</text>
</comment>
<keyword evidence="1" id="KW-1133">Transmembrane helix</keyword>
<evidence type="ECO:0000313" key="3">
    <source>
        <dbReference type="EMBL" id="KPJ74338.1"/>
    </source>
</evidence>
<keyword evidence="1" id="KW-0812">Transmembrane</keyword>
<accession>A0A0S7YHT7</accession>
<keyword evidence="1" id="KW-0472">Membrane</keyword>
<feature type="transmembrane region" description="Helical" evidence="1">
    <location>
        <begin position="14"/>
        <end position="34"/>
    </location>
</feature>
<proteinExistence type="predicted"/>
<evidence type="ECO:0000259" key="2">
    <source>
        <dbReference type="Pfam" id="PF13399"/>
    </source>
</evidence>
<gene>
    <name evidence="3" type="ORF">AMJ52_00990</name>
</gene>
<feature type="domain" description="LytR/CpsA/Psr regulator C-terminal" evidence="2">
    <location>
        <begin position="49"/>
        <end position="136"/>
    </location>
</feature>
<reference evidence="3 4" key="1">
    <citation type="journal article" date="2015" name="Microbiome">
        <title>Genomic resolution of linkages in carbon, nitrogen, and sulfur cycling among widespread estuary sediment bacteria.</title>
        <authorList>
            <person name="Baker B.J."/>
            <person name="Lazar C.S."/>
            <person name="Teske A.P."/>
            <person name="Dick G.J."/>
        </authorList>
    </citation>
    <scope>NUCLEOTIDE SEQUENCE [LARGE SCALE GENOMIC DNA]</scope>
    <source>
        <strain evidence="3">DG_78</strain>
    </source>
</reference>
<dbReference type="Proteomes" id="UP000051012">
    <property type="component" value="Unassembled WGS sequence"/>
</dbReference>
<sequence>MLIAALNKQSSGKIIIYILAVLLLAFLVSMLIMFSREDPEEIYRKNSNMRIEVLNGCGENRLAIKVANILRKQGFNVVRIGDAHKTDFGETVVIERDDENMENAQYVACRIGCKNIGKDIDAALFLEVTIIIGRDYEKIFPDIEKEL</sequence>
<evidence type="ECO:0000313" key="4">
    <source>
        <dbReference type="Proteomes" id="UP000051012"/>
    </source>
</evidence>
<name>A0A0S7YHT7_UNCT6</name>
<evidence type="ECO:0000256" key="1">
    <source>
        <dbReference type="SAM" id="Phobius"/>
    </source>
</evidence>
<dbReference type="Gene3D" id="3.30.70.2390">
    <property type="match status" value="1"/>
</dbReference>
<dbReference type="EMBL" id="LJNI01000007">
    <property type="protein sequence ID" value="KPJ74338.1"/>
    <property type="molecule type" value="Genomic_DNA"/>
</dbReference>